<name>A0AA35RDH5_GEOBA</name>
<accession>A0AA35RDH5</accession>
<dbReference type="SMART" id="SM00388">
    <property type="entry name" value="HisKA"/>
    <property type="match status" value="1"/>
</dbReference>
<keyword evidence="9" id="KW-0472">Membrane</keyword>
<dbReference type="Gene3D" id="6.10.340.10">
    <property type="match status" value="1"/>
</dbReference>
<keyword evidence="7" id="KW-0175">Coiled coil</keyword>
<keyword evidence="4" id="KW-0808">Transferase</keyword>
<keyword evidence="9" id="KW-0812">Transmembrane</keyword>
<dbReference type="GO" id="GO:0005886">
    <property type="term" value="C:plasma membrane"/>
    <property type="evidence" value="ECO:0007669"/>
    <property type="project" value="TreeGrafter"/>
</dbReference>
<dbReference type="CDD" id="cd06225">
    <property type="entry name" value="HAMP"/>
    <property type="match status" value="1"/>
</dbReference>
<feature type="region of interest" description="Disordered" evidence="8">
    <location>
        <begin position="139"/>
        <end position="159"/>
    </location>
</feature>
<keyword evidence="12" id="KW-1185">Reference proteome</keyword>
<feature type="transmembrane region" description="Helical" evidence="9">
    <location>
        <begin position="175"/>
        <end position="193"/>
    </location>
</feature>
<feature type="coiled-coil region" evidence="7">
    <location>
        <begin position="228"/>
        <end position="262"/>
    </location>
</feature>
<keyword evidence="3" id="KW-0597">Phosphoprotein</keyword>
<protein>
    <recommendedName>
        <fullName evidence="2">histidine kinase</fullName>
        <ecNumber evidence="2">2.7.13.3</ecNumber>
    </recommendedName>
</protein>
<keyword evidence="9" id="KW-1133">Transmembrane helix</keyword>
<keyword evidence="6" id="KW-0902">Two-component regulatory system</keyword>
<dbReference type="GO" id="GO:0000155">
    <property type="term" value="F:phosphorelay sensor kinase activity"/>
    <property type="evidence" value="ECO:0007669"/>
    <property type="project" value="InterPro"/>
</dbReference>
<evidence type="ECO:0000256" key="3">
    <source>
        <dbReference type="ARBA" id="ARBA00022553"/>
    </source>
</evidence>
<evidence type="ECO:0000256" key="8">
    <source>
        <dbReference type="SAM" id="MobiDB-lite"/>
    </source>
</evidence>
<dbReference type="CDD" id="cd00082">
    <property type="entry name" value="HisKA"/>
    <property type="match status" value="1"/>
</dbReference>
<dbReference type="Proteomes" id="UP001174909">
    <property type="component" value="Unassembled WGS sequence"/>
</dbReference>
<evidence type="ECO:0000256" key="9">
    <source>
        <dbReference type="SAM" id="Phobius"/>
    </source>
</evidence>
<evidence type="ECO:0000256" key="2">
    <source>
        <dbReference type="ARBA" id="ARBA00012438"/>
    </source>
</evidence>
<evidence type="ECO:0000259" key="10">
    <source>
        <dbReference type="PROSITE" id="PS50885"/>
    </source>
</evidence>
<comment type="catalytic activity">
    <reaction evidence="1">
        <text>ATP + protein L-histidine = ADP + protein N-phospho-L-histidine.</text>
        <dbReference type="EC" id="2.7.13.3"/>
    </reaction>
</comment>
<dbReference type="SUPFAM" id="SSF47384">
    <property type="entry name" value="Homodimeric domain of signal transducing histidine kinase"/>
    <property type="match status" value="1"/>
</dbReference>
<dbReference type="PANTHER" id="PTHR45436">
    <property type="entry name" value="SENSOR HISTIDINE KINASE YKOH"/>
    <property type="match status" value="1"/>
</dbReference>
<dbReference type="Pfam" id="PF00512">
    <property type="entry name" value="HisKA"/>
    <property type="match status" value="1"/>
</dbReference>
<proteinExistence type="predicted"/>
<dbReference type="AlphaFoldDB" id="A0AA35RDH5"/>
<dbReference type="EC" id="2.7.13.3" evidence="2"/>
<dbReference type="Pfam" id="PF00672">
    <property type="entry name" value="HAMP"/>
    <property type="match status" value="1"/>
</dbReference>
<dbReference type="SUPFAM" id="SSF158472">
    <property type="entry name" value="HAMP domain-like"/>
    <property type="match status" value="1"/>
</dbReference>
<dbReference type="InterPro" id="IPR003660">
    <property type="entry name" value="HAMP_dom"/>
</dbReference>
<reference evidence="11" key="1">
    <citation type="submission" date="2023-03" db="EMBL/GenBank/DDBJ databases">
        <authorList>
            <person name="Steffen K."/>
            <person name="Cardenas P."/>
        </authorList>
    </citation>
    <scope>NUCLEOTIDE SEQUENCE</scope>
</reference>
<gene>
    <name evidence="11" type="ORF">GBAR_LOCUS6218</name>
</gene>
<dbReference type="PROSITE" id="PS50885">
    <property type="entry name" value="HAMP"/>
    <property type="match status" value="1"/>
</dbReference>
<evidence type="ECO:0000256" key="4">
    <source>
        <dbReference type="ARBA" id="ARBA00022679"/>
    </source>
</evidence>
<feature type="domain" description="HAMP" evidence="10">
    <location>
        <begin position="195"/>
        <end position="247"/>
    </location>
</feature>
<comment type="caution">
    <text evidence="11">The sequence shown here is derived from an EMBL/GenBank/DDBJ whole genome shotgun (WGS) entry which is preliminary data.</text>
</comment>
<organism evidence="11 12">
    <name type="scientific">Geodia barretti</name>
    <name type="common">Barrett's horny sponge</name>
    <dbReference type="NCBI Taxonomy" id="519541"/>
    <lineage>
        <taxon>Eukaryota</taxon>
        <taxon>Metazoa</taxon>
        <taxon>Porifera</taxon>
        <taxon>Demospongiae</taxon>
        <taxon>Heteroscleromorpha</taxon>
        <taxon>Tetractinellida</taxon>
        <taxon>Astrophorina</taxon>
        <taxon>Geodiidae</taxon>
        <taxon>Geodia</taxon>
    </lineage>
</organism>
<evidence type="ECO:0000313" key="12">
    <source>
        <dbReference type="Proteomes" id="UP001174909"/>
    </source>
</evidence>
<dbReference type="SMART" id="SM00304">
    <property type="entry name" value="HAMP"/>
    <property type="match status" value="1"/>
</dbReference>
<dbReference type="Gene3D" id="1.10.287.130">
    <property type="match status" value="1"/>
</dbReference>
<evidence type="ECO:0000256" key="6">
    <source>
        <dbReference type="ARBA" id="ARBA00023012"/>
    </source>
</evidence>
<evidence type="ECO:0000256" key="5">
    <source>
        <dbReference type="ARBA" id="ARBA00022777"/>
    </source>
</evidence>
<evidence type="ECO:0000313" key="11">
    <source>
        <dbReference type="EMBL" id="CAI8009199.1"/>
    </source>
</evidence>
<dbReference type="InterPro" id="IPR050428">
    <property type="entry name" value="TCS_sensor_his_kinase"/>
</dbReference>
<evidence type="ECO:0000256" key="7">
    <source>
        <dbReference type="SAM" id="Coils"/>
    </source>
</evidence>
<keyword evidence="5 11" id="KW-0418">Kinase</keyword>
<dbReference type="PANTHER" id="PTHR45436:SF5">
    <property type="entry name" value="SENSOR HISTIDINE KINASE TRCS"/>
    <property type="match status" value="1"/>
</dbReference>
<dbReference type="InterPro" id="IPR036097">
    <property type="entry name" value="HisK_dim/P_sf"/>
</dbReference>
<dbReference type="EMBL" id="CASHTH010000931">
    <property type="protein sequence ID" value="CAI8009199.1"/>
    <property type="molecule type" value="Genomic_DNA"/>
</dbReference>
<dbReference type="InterPro" id="IPR003661">
    <property type="entry name" value="HisK_dim/P_dom"/>
</dbReference>
<evidence type="ECO:0000256" key="1">
    <source>
        <dbReference type="ARBA" id="ARBA00000085"/>
    </source>
</evidence>
<sequence length="338" mass="35976">MPSWLTSLQFRLILAFTATLTLALAAVGIFVSVAAGAETDRFQTRNQEFRVGRVHRMVARHFSENRGWDGVQPSLEQAGSFYGRRFVVKDNDGDVIADSHHRETRGASGRNTRGRSVPIEIEGSTVGFLVSASEGVDGDGGTGLLAGGPRVQPPGPEQVREPLVSRVAATVNKSLLLAGLAVGAVGIVLIAFISRRILAPVRALGGAAQRLGQGDLGQRVPASGPSEIRDLGNTFNTMAENLQAAEQQRRNLAADVAHELRTPLSNIQGYLDAVHDGLLQPDQATIATVRQQTTLLVALVEDLRLLALAEAGSLALQIRPESLQDLSGFLHRSVPTPG</sequence>